<protein>
    <submittedName>
        <fullName evidence="1">Uncharacterized protein</fullName>
    </submittedName>
</protein>
<proteinExistence type="predicted"/>
<keyword evidence="2" id="KW-1185">Reference proteome</keyword>
<dbReference type="AlphaFoldDB" id="A0A3M6T9P2"/>
<dbReference type="Proteomes" id="UP000275408">
    <property type="component" value="Unassembled WGS sequence"/>
</dbReference>
<dbReference type="EMBL" id="RCHS01004059">
    <property type="protein sequence ID" value="RMX37994.1"/>
    <property type="molecule type" value="Genomic_DNA"/>
</dbReference>
<evidence type="ECO:0000313" key="1">
    <source>
        <dbReference type="EMBL" id="RMX37994.1"/>
    </source>
</evidence>
<reference evidence="1 2" key="1">
    <citation type="journal article" date="2018" name="Sci. Rep.">
        <title>Comparative analysis of the Pocillopora damicornis genome highlights role of immune system in coral evolution.</title>
        <authorList>
            <person name="Cunning R."/>
            <person name="Bay R.A."/>
            <person name="Gillette P."/>
            <person name="Baker A.C."/>
            <person name="Traylor-Knowles N."/>
        </authorList>
    </citation>
    <scope>NUCLEOTIDE SEQUENCE [LARGE SCALE GENOMIC DNA]</scope>
    <source>
        <strain evidence="1">RSMAS</strain>
        <tissue evidence="1">Whole animal</tissue>
    </source>
</reference>
<comment type="caution">
    <text evidence="1">The sequence shown here is derived from an EMBL/GenBank/DDBJ whole genome shotgun (WGS) entry which is preliminary data.</text>
</comment>
<accession>A0A3M6T9P2</accession>
<organism evidence="1 2">
    <name type="scientific">Pocillopora damicornis</name>
    <name type="common">Cauliflower coral</name>
    <name type="synonym">Millepora damicornis</name>
    <dbReference type="NCBI Taxonomy" id="46731"/>
    <lineage>
        <taxon>Eukaryota</taxon>
        <taxon>Metazoa</taxon>
        <taxon>Cnidaria</taxon>
        <taxon>Anthozoa</taxon>
        <taxon>Hexacorallia</taxon>
        <taxon>Scleractinia</taxon>
        <taxon>Astrocoeniina</taxon>
        <taxon>Pocilloporidae</taxon>
        <taxon>Pocillopora</taxon>
    </lineage>
</organism>
<gene>
    <name evidence="1" type="ORF">pdam_00012287</name>
</gene>
<evidence type="ECO:0000313" key="2">
    <source>
        <dbReference type="Proteomes" id="UP000275408"/>
    </source>
</evidence>
<sequence length="533" mass="60859">MSGEAAWKRKVFYKLLRRLNESSSDRIGRTVGENIGKFKRKMDSITSGKQRQKFKKRPPSYTIQKVRDLPTMINSLQKLERNSRTDIQPRYDDAEKEDVPLVDESTQANTPSLQQTLEGDICKVLANRYHNPTCTPYQDDDNTLFQLLHFENDNMLQEEADIRQASKNLPSGGLCNIQKTPGNRPGAELQLEDLLEQKIEEHQLKEFNHQDSPVVKVKISGDGARMSHSSSLLGQHVLSCADQRKNDRDQGLFSELTEPPIHPYLVRVVPPFLAESNPVYIIQMGGEAAWKWRVFYRLPRRLNESSCDRIGLTVGENIGRFKHKMDLITSGRLRQKIRAETWVKITINPKEIALTPSDVFARVTKENNDLRTTVEEKTAELYDSEGRRLAHNELIFLFSDRKKSQDALWFGETYELMPESFLLRNKRGFCHQINLGPPKEKENVPLVGESTEANTPSKQTLDSRCNMQKTPGNRPGAGLPFEDLLKQKIEEHMRVNTFSLVQKPFVCDASVVCCSQTGLFRNEQALSGFLADL</sequence>
<name>A0A3M6T9P2_POCDA</name>